<dbReference type="EMBL" id="CAXAMN010021362">
    <property type="protein sequence ID" value="CAK9058576.1"/>
    <property type="molecule type" value="Genomic_DNA"/>
</dbReference>
<organism evidence="3 4">
    <name type="scientific">Durusdinium trenchii</name>
    <dbReference type="NCBI Taxonomy" id="1381693"/>
    <lineage>
        <taxon>Eukaryota</taxon>
        <taxon>Sar</taxon>
        <taxon>Alveolata</taxon>
        <taxon>Dinophyceae</taxon>
        <taxon>Suessiales</taxon>
        <taxon>Symbiodiniaceae</taxon>
        <taxon>Durusdinium</taxon>
    </lineage>
</organism>
<dbReference type="Gene3D" id="3.90.1140.10">
    <property type="entry name" value="Cyclic phosphodiesterase"/>
    <property type="match status" value="1"/>
</dbReference>
<sequence length="384" mass="41700">MAESAFPLTERRKIDEKGAYLHFPGITVVCDLALESRASLSHLPDLLKASPLLGPYLAPLPVTSYHVTLLDICCQYKLGLDDEAWCSFCAHPRWAAAAKLLRGISGERGEESPEAPFVLRLAVERLEISHGCVGLVLRACGETPEHPSAVAVGRRLEGLLEAQPQKWPWHLTLAYGLNGLRRTAESEPTAVEAERHALEEQIRRALPDELRFAQAELCRFEDMTAFVPWDGEAPATERTKRGPRGSGAAPLEKLLELGKKPLLGGEAHGAARRVGPVIPPKELMSWRPRGADPKSRHASRHPAVVGQSNEGALLQERHGAQRTPTPCGEWMVLPQGHLAIVALERDALLAEVPRGLTHAIAAGHPSAGCGGRCQEDLLHAAKFA</sequence>
<dbReference type="InterPro" id="IPR015069">
    <property type="entry name" value="2H-PEstase_DUF1868"/>
</dbReference>
<proteinExistence type="predicted"/>
<dbReference type="Proteomes" id="UP001642484">
    <property type="component" value="Unassembled WGS sequence"/>
</dbReference>
<evidence type="ECO:0000256" key="1">
    <source>
        <dbReference type="SAM" id="MobiDB-lite"/>
    </source>
</evidence>
<accession>A0ABP0N493</accession>
<evidence type="ECO:0000259" key="2">
    <source>
        <dbReference type="Pfam" id="PF08975"/>
    </source>
</evidence>
<dbReference type="Pfam" id="PF08975">
    <property type="entry name" value="2H-phosphodiest"/>
    <property type="match status" value="1"/>
</dbReference>
<feature type="region of interest" description="Disordered" evidence="1">
    <location>
        <begin position="281"/>
        <end position="302"/>
    </location>
</feature>
<protein>
    <recommendedName>
        <fullName evidence="2">DUF1868 domain-containing protein</fullName>
    </recommendedName>
</protein>
<gene>
    <name evidence="3" type="ORF">CCMP2556_LOCUS28880</name>
</gene>
<reference evidence="3 4" key="1">
    <citation type="submission" date="2024-02" db="EMBL/GenBank/DDBJ databases">
        <authorList>
            <person name="Chen Y."/>
            <person name="Shah S."/>
            <person name="Dougan E. K."/>
            <person name="Thang M."/>
            <person name="Chan C."/>
        </authorList>
    </citation>
    <scope>NUCLEOTIDE SEQUENCE [LARGE SCALE GENOMIC DNA]</scope>
</reference>
<keyword evidence="4" id="KW-1185">Reference proteome</keyword>
<feature type="domain" description="DUF1868" evidence="2">
    <location>
        <begin position="13"/>
        <end position="87"/>
    </location>
</feature>
<comment type="caution">
    <text evidence="3">The sequence shown here is derived from an EMBL/GenBank/DDBJ whole genome shotgun (WGS) entry which is preliminary data.</text>
</comment>
<dbReference type="SUPFAM" id="SSF55144">
    <property type="entry name" value="LigT-like"/>
    <property type="match status" value="1"/>
</dbReference>
<evidence type="ECO:0000313" key="4">
    <source>
        <dbReference type="Proteomes" id="UP001642484"/>
    </source>
</evidence>
<evidence type="ECO:0000313" key="3">
    <source>
        <dbReference type="EMBL" id="CAK9058576.1"/>
    </source>
</evidence>
<name>A0ABP0N493_9DINO</name>
<dbReference type="InterPro" id="IPR009097">
    <property type="entry name" value="Cyclic_Pdiesterase"/>
</dbReference>